<evidence type="ECO:0000256" key="6">
    <source>
        <dbReference type="ARBA" id="ARBA00023136"/>
    </source>
</evidence>
<evidence type="ECO:0000256" key="2">
    <source>
        <dbReference type="ARBA" id="ARBA00022448"/>
    </source>
</evidence>
<keyword evidence="5 7" id="KW-0408">Iron</keyword>
<feature type="domain" description="Ferric oxidoreductase" evidence="9">
    <location>
        <begin position="50"/>
        <end position="161"/>
    </location>
</feature>
<feature type="transmembrane region" description="Helical" evidence="7">
    <location>
        <begin position="112"/>
        <end position="130"/>
    </location>
</feature>
<comment type="function">
    <text evidence="7">Part of the MsrPQ system that repairs oxidized periplasmic proteins containing methionine sulfoxide residues (Met-O), using respiratory chain electrons. Thus protects these proteins from oxidative-stress damage caused by reactive species of oxygen and chlorine generated by the host defense mechanisms. MsrPQ is essential for the maintenance of envelope integrity under bleach stress, rescuing a wide series of structurally unrelated periplasmic proteins from methionine oxidation. MsrQ provides electrons for reduction to the reductase catalytic subunit MsrP, using the quinone pool of the respiratory chain.</text>
</comment>
<dbReference type="HAMAP" id="MF_01207">
    <property type="entry name" value="MsrQ"/>
    <property type="match status" value="1"/>
</dbReference>
<keyword evidence="7" id="KW-0479">Metal-binding</keyword>
<feature type="transmembrane region" description="Helical" evidence="7">
    <location>
        <begin position="82"/>
        <end position="100"/>
    </location>
</feature>
<comment type="subunit">
    <text evidence="7">Heterodimer of a catalytic subunit (MsrP) and a heme-binding subunit (MsrQ).</text>
</comment>
<accession>A0ABW6ZCF3</accession>
<name>A0ABW6ZCF3_9HYPH</name>
<protein>
    <recommendedName>
        <fullName evidence="7">Protein-methionine-sulfoxide reductase heme-binding subunit MsrQ</fullName>
    </recommendedName>
    <alternativeName>
        <fullName evidence="7">Flavocytochrome MsrQ</fullName>
    </alternativeName>
</protein>
<comment type="similarity">
    <text evidence="7">Belongs to the MsrQ family.</text>
</comment>
<evidence type="ECO:0000259" key="9">
    <source>
        <dbReference type="Pfam" id="PF01794"/>
    </source>
</evidence>
<keyword evidence="7" id="KW-0349">Heme</keyword>
<dbReference type="RefSeq" id="WP_394006137.1">
    <property type="nucleotide sequence ID" value="NZ_JBAFUR010000001.1"/>
</dbReference>
<feature type="transmembrane region" description="Helical" evidence="7">
    <location>
        <begin position="46"/>
        <end position="70"/>
    </location>
</feature>
<dbReference type="EMBL" id="JBAFUR010000001">
    <property type="protein sequence ID" value="MFG1251472.1"/>
    <property type="molecule type" value="Genomic_DNA"/>
</dbReference>
<reference evidence="10 11" key="1">
    <citation type="submission" date="2024-02" db="EMBL/GenBank/DDBJ databases">
        <title>Expansion and revision of Xanthobacter and proposal of Roseixanthobacter gen. nov.</title>
        <authorList>
            <person name="Soltysiak M.P.M."/>
            <person name="Jalihal A."/>
            <person name="Ory A."/>
            <person name="Chrisophersen C."/>
            <person name="Lee A.D."/>
            <person name="Boulton J."/>
            <person name="Springer M."/>
        </authorList>
    </citation>
    <scope>NUCLEOTIDE SEQUENCE [LARGE SCALE GENOMIC DNA]</scope>
    <source>
        <strain evidence="10 11">CB5</strain>
    </source>
</reference>
<evidence type="ECO:0000256" key="4">
    <source>
        <dbReference type="ARBA" id="ARBA00022989"/>
    </source>
</evidence>
<comment type="cofactor">
    <cofactor evidence="7">
        <name>heme b</name>
        <dbReference type="ChEBI" id="CHEBI:60344"/>
    </cofactor>
    <text evidence="7">Binds 1 heme b (iron(II)-protoporphyrin IX) group per subunit.</text>
</comment>
<keyword evidence="6 7" id="KW-0472">Membrane</keyword>
<dbReference type="Pfam" id="PF01794">
    <property type="entry name" value="Ferric_reduct"/>
    <property type="match status" value="1"/>
</dbReference>
<keyword evidence="4 7" id="KW-1133">Transmembrane helix</keyword>
<evidence type="ECO:0000256" key="8">
    <source>
        <dbReference type="SAM" id="MobiDB-lite"/>
    </source>
</evidence>
<keyword evidence="7" id="KW-0288">FMN</keyword>
<dbReference type="PANTHER" id="PTHR36964:SF1">
    <property type="entry name" value="PROTEIN-METHIONINE-SULFOXIDE REDUCTASE HEME-BINDING SUBUNIT MSRQ"/>
    <property type="match status" value="1"/>
</dbReference>
<keyword evidence="2 7" id="KW-0813">Transport</keyword>
<dbReference type="Proteomes" id="UP001604043">
    <property type="component" value="Unassembled WGS sequence"/>
</dbReference>
<keyword evidence="11" id="KW-1185">Reference proteome</keyword>
<comment type="caution">
    <text evidence="10">The sequence shown here is derived from an EMBL/GenBank/DDBJ whole genome shotgun (WGS) entry which is preliminary data.</text>
</comment>
<feature type="region of interest" description="Disordered" evidence="8">
    <location>
        <begin position="273"/>
        <end position="297"/>
    </location>
</feature>
<evidence type="ECO:0000256" key="1">
    <source>
        <dbReference type="ARBA" id="ARBA00004141"/>
    </source>
</evidence>
<comment type="cofactor">
    <cofactor evidence="7">
        <name>FMN</name>
        <dbReference type="ChEBI" id="CHEBI:58210"/>
    </cofactor>
    <text evidence="7">Binds 1 FMN per subunit.</text>
</comment>
<comment type="subcellular location">
    <subcellularLocation>
        <location evidence="7">Cell membrane</location>
        <topology evidence="7">Multi-pass membrane protein</topology>
    </subcellularLocation>
    <subcellularLocation>
        <location evidence="1">Membrane</location>
        <topology evidence="1">Multi-pass membrane protein</topology>
    </subcellularLocation>
</comment>
<organism evidence="10 11">
    <name type="scientific">Xanthobacter aminoxidans</name>
    <dbReference type="NCBI Taxonomy" id="186280"/>
    <lineage>
        <taxon>Bacteria</taxon>
        <taxon>Pseudomonadati</taxon>
        <taxon>Pseudomonadota</taxon>
        <taxon>Alphaproteobacteria</taxon>
        <taxon>Hyphomicrobiales</taxon>
        <taxon>Xanthobacteraceae</taxon>
        <taxon>Xanthobacter</taxon>
    </lineage>
</organism>
<evidence type="ECO:0000256" key="3">
    <source>
        <dbReference type="ARBA" id="ARBA00022692"/>
    </source>
</evidence>
<feature type="transmembrane region" description="Helical" evidence="7">
    <location>
        <begin position="248"/>
        <end position="268"/>
    </location>
</feature>
<keyword evidence="7" id="KW-0249">Electron transport</keyword>
<comment type="caution">
    <text evidence="7">Lacks conserved residue(s) required for the propagation of feature annotation.</text>
</comment>
<evidence type="ECO:0000313" key="10">
    <source>
        <dbReference type="EMBL" id="MFG1251472.1"/>
    </source>
</evidence>
<dbReference type="InterPro" id="IPR022837">
    <property type="entry name" value="MsrQ-like"/>
</dbReference>
<gene>
    <name evidence="7" type="primary">msrQ</name>
    <name evidence="10" type="ORF">V5F30_04610</name>
</gene>
<dbReference type="InterPro" id="IPR013130">
    <property type="entry name" value="Fe3_Rdtase_TM_dom"/>
</dbReference>
<keyword evidence="7" id="KW-0285">Flavoprotein</keyword>
<feature type="transmembrane region" description="Helical" evidence="7">
    <location>
        <begin position="150"/>
        <end position="167"/>
    </location>
</feature>
<evidence type="ECO:0000256" key="5">
    <source>
        <dbReference type="ARBA" id="ARBA00023004"/>
    </source>
</evidence>
<evidence type="ECO:0000313" key="11">
    <source>
        <dbReference type="Proteomes" id="UP001604043"/>
    </source>
</evidence>
<dbReference type="PANTHER" id="PTHR36964">
    <property type="entry name" value="PROTEIN-METHIONINE-SULFOXIDE REDUCTASE HEME-BINDING SUBUNIT MSRQ"/>
    <property type="match status" value="1"/>
</dbReference>
<feature type="transmembrane region" description="Helical" evidence="7">
    <location>
        <begin position="173"/>
        <end position="192"/>
    </location>
</feature>
<feature type="transmembrane region" description="Helical" evidence="7">
    <location>
        <begin position="204"/>
        <end position="225"/>
    </location>
</feature>
<evidence type="ECO:0000256" key="7">
    <source>
        <dbReference type="HAMAP-Rule" id="MF_01207"/>
    </source>
</evidence>
<feature type="transmembrane region" description="Helical" evidence="7">
    <location>
        <begin position="16"/>
        <end position="34"/>
    </location>
</feature>
<proteinExistence type="inferred from homology"/>
<sequence length="297" mass="31489">MPLFHERSGRFSPEKTLFLVSSILPAVWLVGLAANGQLGARPWTEAIHFTGLWAIRFLAVTLAVTPLRRLFNMPKLHFGRRIFGLAALGYAALHLTLYIIDQGFGRALSEIVLRIYLTIGAVAVGLLVALGATSTDGAIRRLGATRWNRLHMAVYAIAVLGSVHFFMQSKLDVTEPVLMAGIFLLLFAFRVAGRGGKAVSPLAMAGLSVAGAALTAGVEMLWYALATRVDPFLVLDANFTLDLGPRPAVWVLVIGLCVAALAAINPPAPRAAGRRAAMTGKTTTGNTMTGSTEGAGA</sequence>
<keyword evidence="7" id="KW-1003">Cell membrane</keyword>
<keyword evidence="3 7" id="KW-0812">Transmembrane</keyword>